<dbReference type="AlphaFoldDB" id="A0AA40SM31"/>
<keyword evidence="2" id="KW-1185">Reference proteome</keyword>
<sequence length="153" mass="15357">MGRRGRGTVVGVLVLALAGCAVPVDPDGTLERIGTGIVRVGASPSGSLVVIDDGDVSGELADLVTGFASARGASVEWTVGSEEELVTALEDGLLDLAIGGMTDSTPWIDRASATRGYSGIRGAGDAAVVVLLPLGENGTQAALEHYLDEAVAP</sequence>
<reference evidence="1 2" key="1">
    <citation type="submission" date="2020-08" db="EMBL/GenBank/DDBJ databases">
        <title>Sequencing the genomes of 1000 actinobacteria strains.</title>
        <authorList>
            <person name="Klenk H.-P."/>
        </authorList>
    </citation>
    <scope>NUCLEOTIDE SEQUENCE [LARGE SCALE GENOMIC DNA]</scope>
    <source>
        <strain evidence="1 2">DSM 19600</strain>
    </source>
</reference>
<name>A0AA40SM31_9MICO</name>
<dbReference type="Gene3D" id="3.40.190.10">
    <property type="entry name" value="Periplasmic binding protein-like II"/>
    <property type="match status" value="1"/>
</dbReference>
<dbReference type="PROSITE" id="PS51257">
    <property type="entry name" value="PROKAR_LIPOPROTEIN"/>
    <property type="match status" value="1"/>
</dbReference>
<accession>A0AA40SM31</accession>
<dbReference type="Proteomes" id="UP000549113">
    <property type="component" value="Unassembled WGS sequence"/>
</dbReference>
<organism evidence="1 2">
    <name type="scientific">Microbacterium invictum</name>
    <dbReference type="NCBI Taxonomy" id="515415"/>
    <lineage>
        <taxon>Bacteria</taxon>
        <taxon>Bacillati</taxon>
        <taxon>Actinomycetota</taxon>
        <taxon>Actinomycetes</taxon>
        <taxon>Micrococcales</taxon>
        <taxon>Microbacteriaceae</taxon>
        <taxon>Microbacterium</taxon>
    </lineage>
</organism>
<evidence type="ECO:0000313" key="2">
    <source>
        <dbReference type="Proteomes" id="UP000549113"/>
    </source>
</evidence>
<gene>
    <name evidence="1" type="ORF">BKA10_000522</name>
</gene>
<evidence type="ECO:0000313" key="1">
    <source>
        <dbReference type="EMBL" id="MBB4138728.1"/>
    </source>
</evidence>
<comment type="caution">
    <text evidence="1">The sequence shown here is derived from an EMBL/GenBank/DDBJ whole genome shotgun (WGS) entry which is preliminary data.</text>
</comment>
<dbReference type="EMBL" id="JACIFH010000001">
    <property type="protein sequence ID" value="MBB4138728.1"/>
    <property type="molecule type" value="Genomic_DNA"/>
</dbReference>
<dbReference type="SUPFAM" id="SSF53850">
    <property type="entry name" value="Periplasmic binding protein-like II"/>
    <property type="match status" value="1"/>
</dbReference>
<dbReference type="RefSeq" id="WP_183498474.1">
    <property type="nucleotide sequence ID" value="NZ_BAABCO010000003.1"/>
</dbReference>
<protein>
    <recommendedName>
        <fullName evidence="3">Solute-binding protein family 3/N-terminal domain-containing protein</fullName>
    </recommendedName>
</protein>
<proteinExistence type="predicted"/>
<evidence type="ECO:0008006" key="3">
    <source>
        <dbReference type="Google" id="ProtNLM"/>
    </source>
</evidence>